<gene>
    <name evidence="1" type="ORF">METZ01_LOCUS251863</name>
</gene>
<evidence type="ECO:0000313" key="1">
    <source>
        <dbReference type="EMBL" id="SVB99009.1"/>
    </source>
</evidence>
<dbReference type="EMBL" id="UINC01067389">
    <property type="protein sequence ID" value="SVB99009.1"/>
    <property type="molecule type" value="Genomic_DNA"/>
</dbReference>
<accession>A0A382II99</accession>
<proteinExistence type="predicted"/>
<feature type="non-terminal residue" evidence="1">
    <location>
        <position position="31"/>
    </location>
</feature>
<protein>
    <submittedName>
        <fullName evidence="1">Uncharacterized protein</fullName>
    </submittedName>
</protein>
<dbReference type="AlphaFoldDB" id="A0A382II99"/>
<reference evidence="1" key="1">
    <citation type="submission" date="2018-05" db="EMBL/GenBank/DDBJ databases">
        <authorList>
            <person name="Lanie J.A."/>
            <person name="Ng W.-L."/>
            <person name="Kazmierczak K.M."/>
            <person name="Andrzejewski T.M."/>
            <person name="Davidsen T.M."/>
            <person name="Wayne K.J."/>
            <person name="Tettelin H."/>
            <person name="Glass J.I."/>
            <person name="Rusch D."/>
            <person name="Podicherti R."/>
            <person name="Tsui H.-C.T."/>
            <person name="Winkler M.E."/>
        </authorList>
    </citation>
    <scope>NUCLEOTIDE SEQUENCE</scope>
</reference>
<name>A0A382II99_9ZZZZ</name>
<sequence length="31" mass="3785">MGNQEKSFDQITILNRSKLYFRYRNVVFFLG</sequence>
<organism evidence="1">
    <name type="scientific">marine metagenome</name>
    <dbReference type="NCBI Taxonomy" id="408172"/>
    <lineage>
        <taxon>unclassified sequences</taxon>
        <taxon>metagenomes</taxon>
        <taxon>ecological metagenomes</taxon>
    </lineage>
</organism>